<name>A0A1T4NQ28_9GAMM</name>
<comment type="subcellular location">
    <subcellularLocation>
        <location evidence="1 9">Cytoplasm</location>
    </subcellularLocation>
</comment>
<dbReference type="InterPro" id="IPR023535">
    <property type="entry name" value="TC-AMP_synthase"/>
</dbReference>
<evidence type="ECO:0000259" key="10">
    <source>
        <dbReference type="PROSITE" id="PS51163"/>
    </source>
</evidence>
<comment type="catalytic activity">
    <reaction evidence="8 9">
        <text>L-threonine + hydrogencarbonate + ATP = L-threonylcarbamoyladenylate + diphosphate + H2O</text>
        <dbReference type="Rhea" id="RHEA:36407"/>
        <dbReference type="ChEBI" id="CHEBI:15377"/>
        <dbReference type="ChEBI" id="CHEBI:17544"/>
        <dbReference type="ChEBI" id="CHEBI:30616"/>
        <dbReference type="ChEBI" id="CHEBI:33019"/>
        <dbReference type="ChEBI" id="CHEBI:57926"/>
        <dbReference type="ChEBI" id="CHEBI:73682"/>
        <dbReference type="EC" id="2.7.7.87"/>
    </reaction>
</comment>
<dbReference type="Pfam" id="PF01300">
    <property type="entry name" value="Sua5_yciO_yrdC"/>
    <property type="match status" value="1"/>
</dbReference>
<keyword evidence="2 9" id="KW-0963">Cytoplasm</keyword>
<evidence type="ECO:0000256" key="4">
    <source>
        <dbReference type="ARBA" id="ARBA00022694"/>
    </source>
</evidence>
<dbReference type="InterPro" id="IPR006070">
    <property type="entry name" value="Sua5-like_dom"/>
</dbReference>
<evidence type="ECO:0000256" key="3">
    <source>
        <dbReference type="ARBA" id="ARBA00022679"/>
    </source>
</evidence>
<keyword evidence="7 9" id="KW-0067">ATP-binding</keyword>
<dbReference type="GO" id="GO:0006450">
    <property type="term" value="P:regulation of translational fidelity"/>
    <property type="evidence" value="ECO:0007669"/>
    <property type="project" value="TreeGrafter"/>
</dbReference>
<gene>
    <name evidence="9" type="primary">tsaC</name>
    <name evidence="11" type="ORF">BTE48_07425</name>
</gene>
<dbReference type="GO" id="GO:0005524">
    <property type="term" value="F:ATP binding"/>
    <property type="evidence" value="ECO:0007669"/>
    <property type="project" value="UniProtKB-UniRule"/>
</dbReference>
<dbReference type="FunFam" id="3.90.870.10:FF:000004">
    <property type="entry name" value="Threonylcarbamoyl-AMP synthase"/>
    <property type="match status" value="1"/>
</dbReference>
<dbReference type="PROSITE" id="PS51163">
    <property type="entry name" value="YRDC"/>
    <property type="match status" value="1"/>
</dbReference>
<keyword evidence="3 9" id="KW-0808">Transferase</keyword>
<keyword evidence="12" id="KW-1185">Reference proteome</keyword>
<keyword evidence="4 9" id="KW-0819">tRNA processing</keyword>
<sequence length="184" mass="19718">MLNDSIQHAVQSLQQGGVIAYPTEAVWGVGCDPFNAEAMQRLLNIKARHPNKGVILIAADFSQVQDLIAPLNPEQQQRLADTWPGPNTWLVPPSERVPALVKGQHPLVAIRVTAHPLVQALCQAFGGPIISTSANPAGEPPALSEADIARYFPDQLDYVLSGELGGLAQPSTIRNLLTGDVIRP</sequence>
<dbReference type="EC" id="2.7.7.87" evidence="9"/>
<evidence type="ECO:0000313" key="12">
    <source>
        <dbReference type="Proteomes" id="UP000191418"/>
    </source>
</evidence>
<evidence type="ECO:0000256" key="7">
    <source>
        <dbReference type="ARBA" id="ARBA00022840"/>
    </source>
</evidence>
<dbReference type="NCBIfam" id="TIGR00057">
    <property type="entry name" value="L-threonylcarbamoyladenylate synthase"/>
    <property type="match status" value="1"/>
</dbReference>
<dbReference type="InterPro" id="IPR017945">
    <property type="entry name" value="DHBP_synth_RibB-like_a/b_dom"/>
</dbReference>
<comment type="function">
    <text evidence="9">Required for the formation of a threonylcarbamoyl group on adenosine at position 37 (t(6)A37) in tRNAs that read codons beginning with adenine. Catalyzes the conversion of L-threonine, HCO(3)(-)/CO(2) and ATP to give threonylcarbamoyl-AMP (TC-AMP) as the acyladenylate intermediate, with the release of diphosphate.</text>
</comment>
<proteinExistence type="inferred from homology"/>
<comment type="caution">
    <text evidence="11">The sequence shown here is derived from an EMBL/GenBank/DDBJ whole genome shotgun (WGS) entry which is preliminary data.</text>
</comment>
<evidence type="ECO:0000256" key="6">
    <source>
        <dbReference type="ARBA" id="ARBA00022741"/>
    </source>
</evidence>
<dbReference type="GO" id="GO:0002949">
    <property type="term" value="P:tRNA threonylcarbamoyladenosine modification"/>
    <property type="evidence" value="ECO:0007669"/>
    <property type="project" value="UniProtKB-UniRule"/>
</dbReference>
<dbReference type="STRING" id="64969.SAMN02745127_01207"/>
<comment type="similarity">
    <text evidence="9">Belongs to the SUA5 family. TsaC subfamily.</text>
</comment>
<dbReference type="GO" id="GO:0005737">
    <property type="term" value="C:cytoplasm"/>
    <property type="evidence" value="ECO:0007669"/>
    <property type="project" value="UniProtKB-SubCell"/>
</dbReference>
<dbReference type="Gene3D" id="3.90.870.10">
    <property type="entry name" value="DHBP synthase"/>
    <property type="match status" value="1"/>
</dbReference>
<dbReference type="SUPFAM" id="SSF55821">
    <property type="entry name" value="YrdC/RibB"/>
    <property type="match status" value="1"/>
</dbReference>
<organism evidence="11 12">
    <name type="scientific">Oceanospirillum multiglobuliferum</name>
    <dbReference type="NCBI Taxonomy" id="64969"/>
    <lineage>
        <taxon>Bacteria</taxon>
        <taxon>Pseudomonadati</taxon>
        <taxon>Pseudomonadota</taxon>
        <taxon>Gammaproteobacteria</taxon>
        <taxon>Oceanospirillales</taxon>
        <taxon>Oceanospirillaceae</taxon>
        <taxon>Oceanospirillum</taxon>
    </lineage>
</organism>
<dbReference type="AlphaFoldDB" id="A0A1T4NQ28"/>
<dbReference type="GO" id="GO:0003725">
    <property type="term" value="F:double-stranded RNA binding"/>
    <property type="evidence" value="ECO:0007669"/>
    <property type="project" value="InterPro"/>
</dbReference>
<dbReference type="PANTHER" id="PTHR17490">
    <property type="entry name" value="SUA5"/>
    <property type="match status" value="1"/>
</dbReference>
<dbReference type="EMBL" id="MTSM01000007">
    <property type="protein sequence ID" value="OPX55715.1"/>
    <property type="molecule type" value="Genomic_DNA"/>
</dbReference>
<dbReference type="InterPro" id="IPR050156">
    <property type="entry name" value="TC-AMP_synthase_SUA5"/>
</dbReference>
<evidence type="ECO:0000256" key="5">
    <source>
        <dbReference type="ARBA" id="ARBA00022695"/>
    </source>
</evidence>
<evidence type="ECO:0000256" key="1">
    <source>
        <dbReference type="ARBA" id="ARBA00004496"/>
    </source>
</evidence>
<evidence type="ECO:0000256" key="8">
    <source>
        <dbReference type="ARBA" id="ARBA00048366"/>
    </source>
</evidence>
<protein>
    <recommendedName>
        <fullName evidence="9">Threonylcarbamoyl-AMP synthase</fullName>
        <shortName evidence="9">TC-AMP synthase</shortName>
        <ecNumber evidence="9">2.7.7.87</ecNumber>
    </recommendedName>
    <alternativeName>
        <fullName evidence="9">L-threonylcarbamoyladenylate synthase</fullName>
    </alternativeName>
    <alternativeName>
        <fullName evidence="9">t(6)A37 threonylcarbamoyladenosine biosynthesis protein TsaC</fullName>
    </alternativeName>
    <alternativeName>
        <fullName evidence="9">tRNA threonylcarbamoyladenosine biosynthesis protein TsaC</fullName>
    </alternativeName>
</protein>
<keyword evidence="6 9" id="KW-0547">Nucleotide-binding</keyword>
<evidence type="ECO:0000256" key="9">
    <source>
        <dbReference type="HAMAP-Rule" id="MF_01852"/>
    </source>
</evidence>
<dbReference type="OrthoDB" id="9814580at2"/>
<accession>A0A1T4NQ28</accession>
<dbReference type="PANTHER" id="PTHR17490:SF18">
    <property type="entry name" value="THREONYLCARBAMOYL-AMP SYNTHASE"/>
    <property type="match status" value="1"/>
</dbReference>
<evidence type="ECO:0000256" key="2">
    <source>
        <dbReference type="ARBA" id="ARBA00022490"/>
    </source>
</evidence>
<dbReference type="GO" id="GO:0061710">
    <property type="term" value="F:L-threonylcarbamoyladenylate synthase"/>
    <property type="evidence" value="ECO:0007669"/>
    <property type="project" value="UniProtKB-EC"/>
</dbReference>
<dbReference type="RefSeq" id="WP_078744827.1">
    <property type="nucleotide sequence ID" value="NZ_FUXG01000006.1"/>
</dbReference>
<dbReference type="GO" id="GO:0000049">
    <property type="term" value="F:tRNA binding"/>
    <property type="evidence" value="ECO:0007669"/>
    <property type="project" value="TreeGrafter"/>
</dbReference>
<feature type="domain" description="YrdC-like" evidence="10">
    <location>
        <begin position="3"/>
        <end position="184"/>
    </location>
</feature>
<dbReference type="Proteomes" id="UP000191418">
    <property type="component" value="Unassembled WGS sequence"/>
</dbReference>
<dbReference type="HAMAP" id="MF_01852">
    <property type="entry name" value="TsaC"/>
    <property type="match status" value="1"/>
</dbReference>
<keyword evidence="5 9" id="KW-0548">Nucleotidyltransferase</keyword>
<evidence type="ECO:0000313" key="11">
    <source>
        <dbReference type="EMBL" id="OPX55715.1"/>
    </source>
</evidence>
<reference evidence="11 12" key="1">
    <citation type="submission" date="2017-01" db="EMBL/GenBank/DDBJ databases">
        <title>Genome Sequencing of a Marine Spirillum, Oceanospirillum multiglobuliferum ATCC 33336, from Japan.</title>
        <authorList>
            <person name="Carney J.G."/>
            <person name="Trachtenberg A.M."/>
            <person name="Rheaume B.A."/>
            <person name="Linnane J.D."/>
            <person name="Pitts N.L."/>
            <person name="Mykles D.L."/>
            <person name="Maclea K.S."/>
        </authorList>
    </citation>
    <scope>NUCLEOTIDE SEQUENCE [LARGE SCALE GENOMIC DNA]</scope>
    <source>
        <strain evidence="11 12">ATCC 33336</strain>
    </source>
</reference>